<sequence>MATDLDGCTKTRHGRMAQNDALNRLRQSGAEQRGGQQQQKQHQQQPNSKDGHELSELPNVNNGNMVLYDDNHNNNKTEPHHPSIFSVAILSPKIQKHLVVLEYSQINKI</sequence>
<accession>A0AAE0YJS4</accession>
<evidence type="ECO:0000256" key="1">
    <source>
        <dbReference type="SAM" id="MobiDB-lite"/>
    </source>
</evidence>
<feature type="compositionally biased region" description="Low complexity" evidence="1">
    <location>
        <begin position="27"/>
        <end position="45"/>
    </location>
</feature>
<evidence type="ECO:0000313" key="3">
    <source>
        <dbReference type="Proteomes" id="UP001283361"/>
    </source>
</evidence>
<comment type="caution">
    <text evidence="2">The sequence shown here is derived from an EMBL/GenBank/DDBJ whole genome shotgun (WGS) entry which is preliminary data.</text>
</comment>
<keyword evidence="3" id="KW-1185">Reference proteome</keyword>
<feature type="region of interest" description="Disordered" evidence="1">
    <location>
        <begin position="1"/>
        <end position="79"/>
    </location>
</feature>
<gene>
    <name evidence="2" type="ORF">RRG08_039517</name>
</gene>
<dbReference type="EMBL" id="JAWDGP010006036">
    <property type="protein sequence ID" value="KAK3748265.1"/>
    <property type="molecule type" value="Genomic_DNA"/>
</dbReference>
<reference evidence="2" key="1">
    <citation type="journal article" date="2023" name="G3 (Bethesda)">
        <title>A reference genome for the long-term kleptoplast-retaining sea slug Elysia crispata morphotype clarki.</title>
        <authorList>
            <person name="Eastman K.E."/>
            <person name="Pendleton A.L."/>
            <person name="Shaikh M.A."/>
            <person name="Suttiyut T."/>
            <person name="Ogas R."/>
            <person name="Tomko P."/>
            <person name="Gavelis G."/>
            <person name="Widhalm J.R."/>
            <person name="Wisecaver J.H."/>
        </authorList>
    </citation>
    <scope>NUCLEOTIDE SEQUENCE</scope>
    <source>
        <strain evidence="2">ECLA1</strain>
    </source>
</reference>
<dbReference type="AlphaFoldDB" id="A0AAE0YJS4"/>
<dbReference type="Proteomes" id="UP001283361">
    <property type="component" value="Unassembled WGS sequence"/>
</dbReference>
<feature type="compositionally biased region" description="Basic and acidic residues" evidence="1">
    <location>
        <begin position="69"/>
        <end position="79"/>
    </location>
</feature>
<evidence type="ECO:0000313" key="2">
    <source>
        <dbReference type="EMBL" id="KAK3748265.1"/>
    </source>
</evidence>
<organism evidence="2 3">
    <name type="scientific">Elysia crispata</name>
    <name type="common">lettuce slug</name>
    <dbReference type="NCBI Taxonomy" id="231223"/>
    <lineage>
        <taxon>Eukaryota</taxon>
        <taxon>Metazoa</taxon>
        <taxon>Spiralia</taxon>
        <taxon>Lophotrochozoa</taxon>
        <taxon>Mollusca</taxon>
        <taxon>Gastropoda</taxon>
        <taxon>Heterobranchia</taxon>
        <taxon>Euthyneura</taxon>
        <taxon>Panpulmonata</taxon>
        <taxon>Sacoglossa</taxon>
        <taxon>Placobranchoidea</taxon>
        <taxon>Plakobranchidae</taxon>
        <taxon>Elysia</taxon>
    </lineage>
</organism>
<protein>
    <submittedName>
        <fullName evidence="2">Uncharacterized protein</fullName>
    </submittedName>
</protein>
<proteinExistence type="predicted"/>
<name>A0AAE0YJS4_9GAST</name>